<organism evidence="3 4">
    <name type="scientific">Salinimicrobium sediminis</name>
    <dbReference type="NCBI Taxonomy" id="1343891"/>
    <lineage>
        <taxon>Bacteria</taxon>
        <taxon>Pseudomonadati</taxon>
        <taxon>Bacteroidota</taxon>
        <taxon>Flavobacteriia</taxon>
        <taxon>Flavobacteriales</taxon>
        <taxon>Flavobacteriaceae</taxon>
        <taxon>Salinimicrobium</taxon>
    </lineage>
</organism>
<reference evidence="4" key="1">
    <citation type="submission" date="2017-09" db="EMBL/GenBank/DDBJ databases">
        <authorList>
            <person name="Varghese N."/>
            <person name="Submissions S."/>
        </authorList>
    </citation>
    <scope>NUCLEOTIDE SEQUENCE [LARGE SCALE GENOMIC DNA]</scope>
    <source>
        <strain evidence="4">CGMCC 1.12641</strain>
    </source>
</reference>
<dbReference type="OrthoDB" id="1525222at2"/>
<evidence type="ECO:0000256" key="1">
    <source>
        <dbReference type="SAM" id="Coils"/>
    </source>
</evidence>
<protein>
    <recommendedName>
        <fullName evidence="2">DUF4296 domain-containing protein</fullName>
    </recommendedName>
</protein>
<keyword evidence="4" id="KW-1185">Reference proteome</keyword>
<keyword evidence="1" id="KW-0175">Coiled coil</keyword>
<evidence type="ECO:0000259" key="2">
    <source>
        <dbReference type="Pfam" id="PF14129"/>
    </source>
</evidence>
<feature type="coiled-coil region" evidence="1">
    <location>
        <begin position="89"/>
        <end position="130"/>
    </location>
</feature>
<proteinExistence type="predicted"/>
<dbReference type="EMBL" id="OCMF01000001">
    <property type="protein sequence ID" value="SOC79019.1"/>
    <property type="molecule type" value="Genomic_DNA"/>
</dbReference>
<dbReference type="Pfam" id="PF14129">
    <property type="entry name" value="DUF4296"/>
    <property type="match status" value="1"/>
</dbReference>
<accession>A0A285X3R4</accession>
<name>A0A285X3R4_9FLAO</name>
<sequence>MKKLSWAIFLALILNSCQDVERMERPKDLIPQDKMVEVLTELSLLHGARSYNKKLLQEKGIAPYPYLMEKYGIDSTQLVQSNNYYAENYREYNDIYERVKQRLELLLKEYDSLREIEERERDSLRTLERDSLDLPIDSLQQDSLQRRLPGPISRKLNSFKIQDSVVQKSIR</sequence>
<evidence type="ECO:0000313" key="4">
    <source>
        <dbReference type="Proteomes" id="UP000219193"/>
    </source>
</evidence>
<dbReference type="Proteomes" id="UP000219193">
    <property type="component" value="Unassembled WGS sequence"/>
</dbReference>
<feature type="domain" description="DUF4296" evidence="2">
    <location>
        <begin position="26"/>
        <end position="104"/>
    </location>
</feature>
<gene>
    <name evidence="3" type="ORF">SAMN06296241_0539</name>
</gene>
<dbReference type="AlphaFoldDB" id="A0A285X3R4"/>
<evidence type="ECO:0000313" key="3">
    <source>
        <dbReference type="EMBL" id="SOC79019.1"/>
    </source>
</evidence>
<dbReference type="RefSeq" id="WP_097054793.1">
    <property type="nucleotide sequence ID" value="NZ_OCMF01000001.1"/>
</dbReference>
<dbReference type="InterPro" id="IPR025381">
    <property type="entry name" value="DUF4296"/>
</dbReference>